<dbReference type="PANTHER" id="PTHR30518">
    <property type="entry name" value="ENDOLYTIC MUREIN TRANSGLYCOSYLASE"/>
    <property type="match status" value="1"/>
</dbReference>
<proteinExistence type="inferred from homology"/>
<dbReference type="Pfam" id="PF02618">
    <property type="entry name" value="YceG"/>
    <property type="match status" value="1"/>
</dbReference>
<dbReference type="GO" id="GO:0071555">
    <property type="term" value="P:cell wall organization"/>
    <property type="evidence" value="ECO:0007669"/>
    <property type="project" value="UniProtKB-KW"/>
</dbReference>
<evidence type="ECO:0000256" key="7">
    <source>
        <dbReference type="HAMAP-Rule" id="MF_02065"/>
    </source>
</evidence>
<dbReference type="EMBL" id="CP036402">
    <property type="protein sequence ID" value="QBI21499.1"/>
    <property type="molecule type" value="Genomic_DNA"/>
</dbReference>
<dbReference type="Proteomes" id="UP000291469">
    <property type="component" value="Chromosome"/>
</dbReference>
<dbReference type="GO" id="GO:0005886">
    <property type="term" value="C:plasma membrane"/>
    <property type="evidence" value="ECO:0007669"/>
    <property type="project" value="UniProtKB-UniRule"/>
</dbReference>
<dbReference type="HAMAP" id="MF_02065">
    <property type="entry name" value="MltG"/>
    <property type="match status" value="1"/>
</dbReference>
<evidence type="ECO:0000313" key="9">
    <source>
        <dbReference type="Proteomes" id="UP000291469"/>
    </source>
</evidence>
<keyword evidence="4 7" id="KW-0472">Membrane</keyword>
<keyword evidence="6 7" id="KW-0961">Cell wall biogenesis/degradation</keyword>
<name>A0A411YJW8_9ACTN</name>
<dbReference type="RefSeq" id="WP_131156491.1">
    <property type="nucleotide sequence ID" value="NZ_CP036402.1"/>
</dbReference>
<dbReference type="PANTHER" id="PTHR30518:SF2">
    <property type="entry name" value="ENDOLYTIC MUREIN TRANSGLYCOSYLASE"/>
    <property type="match status" value="1"/>
</dbReference>
<evidence type="ECO:0000313" key="8">
    <source>
        <dbReference type="EMBL" id="QBI21499.1"/>
    </source>
</evidence>
<comment type="function">
    <text evidence="7">Functions as a peptidoglycan terminase that cleaves nascent peptidoglycan strands endolytically to terminate their elongation.</text>
</comment>
<keyword evidence="9" id="KW-1185">Reference proteome</keyword>
<reference evidence="8 9" key="1">
    <citation type="submission" date="2019-01" db="EMBL/GenBank/DDBJ databases">
        <title>Egibacter rhizosphaerae EGI 80759T.</title>
        <authorList>
            <person name="Chen D.-D."/>
            <person name="Tian Y."/>
            <person name="Jiao J.-Y."/>
            <person name="Zhang X.-T."/>
            <person name="Zhang Y.-G."/>
            <person name="Zhang Y."/>
            <person name="Xiao M."/>
            <person name="Shu W.-S."/>
            <person name="Li W.-J."/>
        </authorList>
    </citation>
    <scope>NUCLEOTIDE SEQUENCE [LARGE SCALE GENOMIC DNA]</scope>
    <source>
        <strain evidence="8 9">EGI 80759</strain>
    </source>
</reference>
<dbReference type="AlphaFoldDB" id="A0A411YJW8"/>
<dbReference type="Gene3D" id="3.30.1490.480">
    <property type="entry name" value="Endolytic murein transglycosylase"/>
    <property type="match status" value="1"/>
</dbReference>
<dbReference type="KEGG" id="erz:ER308_19275"/>
<keyword evidence="3 7" id="KW-1133">Transmembrane helix</keyword>
<keyword evidence="2 7" id="KW-0812">Transmembrane</keyword>
<evidence type="ECO:0000256" key="5">
    <source>
        <dbReference type="ARBA" id="ARBA00023239"/>
    </source>
</evidence>
<dbReference type="EC" id="4.2.2.29" evidence="7"/>
<evidence type="ECO:0000256" key="1">
    <source>
        <dbReference type="ARBA" id="ARBA00022475"/>
    </source>
</evidence>
<organism evidence="8 9">
    <name type="scientific">Egibacter rhizosphaerae</name>
    <dbReference type="NCBI Taxonomy" id="1670831"/>
    <lineage>
        <taxon>Bacteria</taxon>
        <taxon>Bacillati</taxon>
        <taxon>Actinomycetota</taxon>
        <taxon>Nitriliruptoria</taxon>
        <taxon>Egibacterales</taxon>
        <taxon>Egibacteraceae</taxon>
        <taxon>Egibacter</taxon>
    </lineage>
</organism>
<keyword evidence="5 7" id="KW-0456">Lyase</keyword>
<comment type="catalytic activity">
    <reaction evidence="7">
        <text>a peptidoglycan chain = a peptidoglycan chain with N-acetyl-1,6-anhydromuramyl-[peptide] at the reducing end + a peptidoglycan chain with N-acetylglucosamine at the non-reducing end.</text>
        <dbReference type="EC" id="4.2.2.29"/>
    </reaction>
</comment>
<accession>A0A411YJW8</accession>
<dbReference type="GO" id="GO:0008932">
    <property type="term" value="F:lytic endotransglycosylase activity"/>
    <property type="evidence" value="ECO:0007669"/>
    <property type="project" value="UniProtKB-UniRule"/>
</dbReference>
<evidence type="ECO:0000256" key="6">
    <source>
        <dbReference type="ARBA" id="ARBA00023316"/>
    </source>
</evidence>
<dbReference type="GO" id="GO:0009252">
    <property type="term" value="P:peptidoglycan biosynthetic process"/>
    <property type="evidence" value="ECO:0007669"/>
    <property type="project" value="UniProtKB-UniRule"/>
</dbReference>
<evidence type="ECO:0000256" key="3">
    <source>
        <dbReference type="ARBA" id="ARBA00022989"/>
    </source>
</evidence>
<comment type="similarity">
    <text evidence="7">Belongs to the transglycosylase MltG family.</text>
</comment>
<dbReference type="InterPro" id="IPR003770">
    <property type="entry name" value="MLTG-like"/>
</dbReference>
<evidence type="ECO:0000256" key="4">
    <source>
        <dbReference type="ARBA" id="ARBA00023136"/>
    </source>
</evidence>
<protein>
    <recommendedName>
        <fullName evidence="7">Endolytic murein transglycosylase</fullName>
        <ecNumber evidence="7">4.2.2.29</ecNumber>
    </recommendedName>
    <alternativeName>
        <fullName evidence="7">Peptidoglycan lytic transglycosylase</fullName>
    </alternativeName>
    <alternativeName>
        <fullName evidence="7">Peptidoglycan polymerization terminase</fullName>
    </alternativeName>
</protein>
<feature type="site" description="Important for catalytic activity" evidence="7">
    <location>
        <position position="223"/>
    </location>
</feature>
<keyword evidence="1 7" id="KW-1003">Cell membrane</keyword>
<dbReference type="NCBIfam" id="TIGR00247">
    <property type="entry name" value="endolytic transglycosylase MltG"/>
    <property type="match status" value="1"/>
</dbReference>
<evidence type="ECO:0000256" key="2">
    <source>
        <dbReference type="ARBA" id="ARBA00022692"/>
    </source>
</evidence>
<sequence>MRLSRGSALFLIVLVGLAVVAVLGVRALLPGEPSEDLGDEVAVEIPDGANVDDVATMLAEDDVIDSEWRFRLAARFDARANQIRAGEYTLREGMSATQVFDRFAEGPPPPPTFTVTVPEGLTVPQTLERIAEAGGSPHEVEDLEEGLVQISLPEWVPSDLPEGAQQFEGLLAPATYEFEEETPAAEILAELVRTTDDRLSGIEPEVDWEQYELLTVASLIEREVRIDEERPVVASVVANRLEDERLLQIDATVQYAQDEHQGRLLFEDLEIDSAWNTYEVEGLPPTPIAAPGRAALESAAHPANTDYRYYVVCDTETGEHAFAEHDEAHQQNVARFREIQDDGGRFCDDT</sequence>
<gene>
    <name evidence="7 8" type="primary">mltG</name>
    <name evidence="8" type="ORF">ER308_19275</name>
</gene>
<dbReference type="OrthoDB" id="9814591at2"/>